<dbReference type="RefSeq" id="WP_130968398.1">
    <property type="nucleotide sequence ID" value="NZ_SIXI01000004.1"/>
</dbReference>
<feature type="transmembrane region" description="Helical" evidence="7">
    <location>
        <begin position="20"/>
        <end position="41"/>
    </location>
</feature>
<reference evidence="9 10" key="1">
    <citation type="submission" date="2019-02" db="EMBL/GenBank/DDBJ databases">
        <title>Aquabacterium sp. strain KMB7.</title>
        <authorList>
            <person name="Chen W.-M."/>
        </authorList>
    </citation>
    <scope>NUCLEOTIDE SEQUENCE [LARGE SCALE GENOMIC DNA]</scope>
    <source>
        <strain evidence="9 10">KMB7</strain>
    </source>
</reference>
<gene>
    <name evidence="9" type="ORF">EYS42_12020</name>
</gene>
<evidence type="ECO:0000256" key="1">
    <source>
        <dbReference type="ARBA" id="ARBA00022448"/>
    </source>
</evidence>
<comment type="caution">
    <text evidence="9">The sequence shown here is derived from an EMBL/GenBank/DDBJ whole genome shotgun (WGS) entry which is preliminary data.</text>
</comment>
<keyword evidence="7" id="KW-0812">Transmembrane</keyword>
<dbReference type="Pfam" id="PF13442">
    <property type="entry name" value="Cytochrome_CBB3"/>
    <property type="match status" value="1"/>
</dbReference>
<proteinExistence type="predicted"/>
<dbReference type="PROSITE" id="PS51007">
    <property type="entry name" value="CYTC"/>
    <property type="match status" value="1"/>
</dbReference>
<evidence type="ECO:0000256" key="3">
    <source>
        <dbReference type="ARBA" id="ARBA00022723"/>
    </source>
</evidence>
<keyword evidence="10" id="KW-1185">Reference proteome</keyword>
<evidence type="ECO:0000256" key="4">
    <source>
        <dbReference type="ARBA" id="ARBA00022982"/>
    </source>
</evidence>
<protein>
    <submittedName>
        <fullName evidence="9">Cytochrome c5 family protein</fullName>
    </submittedName>
</protein>
<dbReference type="PANTHER" id="PTHR40942:SF4">
    <property type="entry name" value="CYTOCHROME C5"/>
    <property type="match status" value="1"/>
</dbReference>
<keyword evidence="7" id="KW-1133">Transmembrane helix</keyword>
<organism evidence="9 10">
    <name type="scientific">Aquabacterium lacunae</name>
    <dbReference type="NCBI Taxonomy" id="2528630"/>
    <lineage>
        <taxon>Bacteria</taxon>
        <taxon>Pseudomonadati</taxon>
        <taxon>Pseudomonadota</taxon>
        <taxon>Betaproteobacteria</taxon>
        <taxon>Burkholderiales</taxon>
        <taxon>Aquabacterium</taxon>
    </lineage>
</organism>
<keyword evidence="3 6" id="KW-0479">Metal-binding</keyword>
<dbReference type="EMBL" id="SIXI01000004">
    <property type="protein sequence ID" value="TBO30407.1"/>
    <property type="molecule type" value="Genomic_DNA"/>
</dbReference>
<keyword evidence="7" id="KW-0472">Membrane</keyword>
<dbReference type="Proteomes" id="UP000292120">
    <property type="component" value="Unassembled WGS sequence"/>
</dbReference>
<evidence type="ECO:0000256" key="5">
    <source>
        <dbReference type="ARBA" id="ARBA00023004"/>
    </source>
</evidence>
<dbReference type="InterPro" id="IPR036909">
    <property type="entry name" value="Cyt_c-like_dom_sf"/>
</dbReference>
<dbReference type="InterPro" id="IPR002323">
    <property type="entry name" value="Cyt_CIE"/>
</dbReference>
<dbReference type="Gene3D" id="1.10.760.10">
    <property type="entry name" value="Cytochrome c-like domain"/>
    <property type="match status" value="1"/>
</dbReference>
<accession>A0A4Q9GXR4</accession>
<evidence type="ECO:0000313" key="9">
    <source>
        <dbReference type="EMBL" id="TBO30407.1"/>
    </source>
</evidence>
<dbReference type="GO" id="GO:0005506">
    <property type="term" value="F:iron ion binding"/>
    <property type="evidence" value="ECO:0007669"/>
    <property type="project" value="InterPro"/>
</dbReference>
<evidence type="ECO:0000256" key="7">
    <source>
        <dbReference type="SAM" id="Phobius"/>
    </source>
</evidence>
<evidence type="ECO:0000313" key="10">
    <source>
        <dbReference type="Proteomes" id="UP000292120"/>
    </source>
</evidence>
<dbReference type="OrthoDB" id="9814708at2"/>
<dbReference type="AlphaFoldDB" id="A0A4Q9GXR4"/>
<evidence type="ECO:0000256" key="2">
    <source>
        <dbReference type="ARBA" id="ARBA00022617"/>
    </source>
</evidence>
<sequence>MSQAPQSHDEGPIQTPQQLMLAIVLAFVVPVTIIALLVNYVNSAAKGGAGSSALAPEAVAQRIMPVAAVKVQAVTAAPGSRGGEDVYKAQCASCHGAGALGAPKYGDGGAWAARIGKGLDTLTDHAVKGFNAMPAQGGGDFVEVEIKRAVAYMANAGGAKFEEPPVAAAEGASEAK</sequence>
<keyword evidence="4" id="KW-0249">Electron transport</keyword>
<evidence type="ECO:0000259" key="8">
    <source>
        <dbReference type="PROSITE" id="PS51007"/>
    </source>
</evidence>
<feature type="domain" description="Cytochrome c" evidence="8">
    <location>
        <begin position="78"/>
        <end position="157"/>
    </location>
</feature>
<dbReference type="SUPFAM" id="SSF46626">
    <property type="entry name" value="Cytochrome c"/>
    <property type="match status" value="1"/>
</dbReference>
<dbReference type="InterPro" id="IPR009056">
    <property type="entry name" value="Cyt_c-like_dom"/>
</dbReference>
<evidence type="ECO:0000256" key="6">
    <source>
        <dbReference type="PROSITE-ProRule" id="PRU00433"/>
    </source>
</evidence>
<keyword evidence="2 6" id="KW-0349">Heme</keyword>
<dbReference type="GO" id="GO:0009055">
    <property type="term" value="F:electron transfer activity"/>
    <property type="evidence" value="ECO:0007669"/>
    <property type="project" value="InterPro"/>
</dbReference>
<name>A0A4Q9GXR4_9BURK</name>
<keyword evidence="5 6" id="KW-0408">Iron</keyword>
<dbReference type="PANTHER" id="PTHR40942">
    <property type="match status" value="1"/>
</dbReference>
<dbReference type="GO" id="GO:0020037">
    <property type="term" value="F:heme binding"/>
    <property type="evidence" value="ECO:0007669"/>
    <property type="project" value="InterPro"/>
</dbReference>
<keyword evidence="1" id="KW-0813">Transport</keyword>
<dbReference type="PRINTS" id="PR00607">
    <property type="entry name" value="CYTCHROMECIE"/>
</dbReference>